<keyword evidence="3 8" id="KW-0812">Transmembrane</keyword>
<dbReference type="PANTHER" id="PTHR43731">
    <property type="entry name" value="RHOMBOID PROTEASE"/>
    <property type="match status" value="1"/>
</dbReference>
<dbReference type="AlphaFoldDB" id="Q9RSX7"/>
<dbReference type="EMBL" id="AE000513">
    <property type="protein sequence ID" value="AAF11543.1"/>
    <property type="molecule type" value="Genomic_DNA"/>
</dbReference>
<dbReference type="MEROPS" id="S54.029"/>
<feature type="domain" description="Peptidase S54 rhomboid" evidence="9">
    <location>
        <begin position="90"/>
        <end position="227"/>
    </location>
</feature>
<dbReference type="PIR" id="E75328">
    <property type="entry name" value="E75328"/>
</dbReference>
<evidence type="ECO:0000256" key="4">
    <source>
        <dbReference type="ARBA" id="ARBA00022989"/>
    </source>
</evidence>
<sequence>MNGPSPAPHFSFPPAADTGGMTRPPPPRPTSFLDPPPRAVSPLAPGRPHVKAAAGVTAGLIALLWGQEVADQFLFGTRLDGYGIEPRQVGTFWHVFTAPFLHAGFPHLIANTVPLAVLAFMTAVRSVSRFLVATFLIALIGGGLVWLLGRSGSVHLGASELVFGYLAYLLGVGWWERTPLSVVIAVIAFALYGGVLWGVLPSNPAISWEAHLFGFIGGLVAAALLHRKVRRA</sequence>
<dbReference type="PANTHER" id="PTHR43731:SF9">
    <property type="entry name" value="SLR1461 PROTEIN"/>
    <property type="match status" value="1"/>
</dbReference>
<dbReference type="GO" id="GO:0004252">
    <property type="term" value="F:serine-type endopeptidase activity"/>
    <property type="evidence" value="ECO:0000318"/>
    <property type="project" value="GO_Central"/>
</dbReference>
<dbReference type="PATRIC" id="fig|243230.17.peg.2215"/>
<evidence type="ECO:0000256" key="1">
    <source>
        <dbReference type="ARBA" id="ARBA00004651"/>
    </source>
</evidence>
<feature type="region of interest" description="Disordered" evidence="7">
    <location>
        <begin position="1"/>
        <end position="39"/>
    </location>
</feature>
<reference evidence="10 11" key="1">
    <citation type="journal article" date="1999" name="Science">
        <title>Genome sequence of the radioresistant bacterium Deinococcus radiodurans R1.</title>
        <authorList>
            <person name="White O."/>
            <person name="Eisen J.A."/>
            <person name="Heidelberg J.F."/>
            <person name="Hickey E.K."/>
            <person name="Peterson J.D."/>
            <person name="Dodson R.J."/>
            <person name="Haft D.H."/>
            <person name="Gwinn M.L."/>
            <person name="Nelson W.C."/>
            <person name="Richardson D.L."/>
            <person name="Moffat K.S."/>
            <person name="Qin H."/>
            <person name="Jiang L."/>
            <person name="Pamphile W."/>
            <person name="Crosby M."/>
            <person name="Shen M."/>
            <person name="Vamathevan J.J."/>
            <person name="Lam P."/>
            <person name="McDonald L."/>
            <person name="Utterback T."/>
            <person name="Zalewski C."/>
            <person name="Makarova K.S."/>
            <person name="Aravind L."/>
            <person name="Daly M.J."/>
            <person name="Minton K.W."/>
            <person name="Fleischmann R.D."/>
            <person name="Ketchum K.A."/>
            <person name="Nelson K.E."/>
            <person name="Salzberg S."/>
            <person name="Smith H.O."/>
            <person name="Venter J.C."/>
            <person name="Fraser C.M."/>
        </authorList>
    </citation>
    <scope>NUCLEOTIDE SEQUENCE [LARGE SCALE GENOMIC DNA]</scope>
    <source>
        <strain evidence="11">ATCC 13939 / DSM 20539 / JCM 16871 / LMG 4051 / NBRC 15346 / NCIMB 9279 / R1 / VKM B-1422</strain>
    </source>
</reference>
<dbReference type="KEGG" id="dra:DR_1992"/>
<dbReference type="SUPFAM" id="SSF144091">
    <property type="entry name" value="Rhomboid-like"/>
    <property type="match status" value="1"/>
</dbReference>
<evidence type="ECO:0000313" key="11">
    <source>
        <dbReference type="Proteomes" id="UP000002524"/>
    </source>
</evidence>
<dbReference type="Gene3D" id="1.20.1540.10">
    <property type="entry name" value="Rhomboid-like"/>
    <property type="match status" value="1"/>
</dbReference>
<feature type="transmembrane region" description="Helical" evidence="8">
    <location>
        <begin position="182"/>
        <end position="200"/>
    </location>
</feature>
<dbReference type="OrthoDB" id="9813074at2"/>
<feature type="compositionally biased region" description="Pro residues" evidence="7">
    <location>
        <begin position="23"/>
        <end position="39"/>
    </location>
</feature>
<feature type="transmembrane region" description="Helical" evidence="8">
    <location>
        <begin position="130"/>
        <end position="148"/>
    </location>
</feature>
<dbReference type="Proteomes" id="UP000002524">
    <property type="component" value="Chromosome 1"/>
</dbReference>
<dbReference type="STRING" id="243230.DR_1992"/>
<protein>
    <recommendedName>
        <fullName evidence="9">Peptidase S54 rhomboid domain-containing protein</fullName>
    </recommendedName>
</protein>
<comment type="similarity">
    <text evidence="6">To M.leprae ML1171.</text>
</comment>
<dbReference type="InterPro" id="IPR050925">
    <property type="entry name" value="Rhomboid_protease_S54"/>
</dbReference>
<dbReference type="InterPro" id="IPR022764">
    <property type="entry name" value="Peptidase_S54_rhomboid_dom"/>
</dbReference>
<feature type="transmembrane region" description="Helical" evidence="8">
    <location>
        <begin position="206"/>
        <end position="225"/>
    </location>
</feature>
<feature type="transmembrane region" description="Helical" evidence="8">
    <location>
        <begin position="100"/>
        <end position="123"/>
    </location>
</feature>
<accession>Q9RSX7</accession>
<gene>
    <name evidence="10" type="ordered locus">DR_1992</name>
</gene>
<evidence type="ECO:0000256" key="3">
    <source>
        <dbReference type="ARBA" id="ARBA00022692"/>
    </source>
</evidence>
<feature type="transmembrane region" description="Helical" evidence="8">
    <location>
        <begin position="154"/>
        <end position="175"/>
    </location>
</feature>
<dbReference type="Pfam" id="PF01694">
    <property type="entry name" value="Rhomboid"/>
    <property type="match status" value="1"/>
</dbReference>
<keyword evidence="11" id="KW-1185">Reference proteome</keyword>
<evidence type="ECO:0000256" key="2">
    <source>
        <dbReference type="ARBA" id="ARBA00022475"/>
    </source>
</evidence>
<dbReference type="InParanoid" id="Q9RSX7"/>
<name>Q9RSX7_DEIRA</name>
<dbReference type="HOGENOM" id="CLU_067823_2_0_0"/>
<evidence type="ECO:0000313" key="10">
    <source>
        <dbReference type="EMBL" id="AAF11543.1"/>
    </source>
</evidence>
<proteinExistence type="predicted"/>
<evidence type="ECO:0000259" key="9">
    <source>
        <dbReference type="Pfam" id="PF01694"/>
    </source>
</evidence>
<dbReference type="eggNOG" id="COG0705">
    <property type="taxonomic scope" value="Bacteria"/>
</dbReference>
<keyword evidence="4 8" id="KW-1133">Transmembrane helix</keyword>
<comment type="subcellular location">
    <subcellularLocation>
        <location evidence="1">Cell membrane</location>
        <topology evidence="1">Multi-pass membrane protein</topology>
    </subcellularLocation>
</comment>
<dbReference type="FunCoup" id="Q9RSX7">
    <property type="interactions" value="201"/>
</dbReference>
<organism evidence="10 11">
    <name type="scientific">Deinococcus radiodurans (strain ATCC 13939 / DSM 20539 / JCM 16871 / CCUG 27074 / LMG 4051 / NBRC 15346 / NCIMB 9279 / VKM B-1422 / R1)</name>
    <dbReference type="NCBI Taxonomy" id="243230"/>
    <lineage>
        <taxon>Bacteria</taxon>
        <taxon>Thermotogati</taxon>
        <taxon>Deinococcota</taxon>
        <taxon>Deinococci</taxon>
        <taxon>Deinococcales</taxon>
        <taxon>Deinococcaceae</taxon>
        <taxon>Deinococcus</taxon>
    </lineage>
</organism>
<evidence type="ECO:0000256" key="8">
    <source>
        <dbReference type="SAM" id="Phobius"/>
    </source>
</evidence>
<evidence type="ECO:0000256" key="5">
    <source>
        <dbReference type="ARBA" id="ARBA00023136"/>
    </source>
</evidence>
<evidence type="ECO:0000256" key="6">
    <source>
        <dbReference type="ARBA" id="ARBA00060777"/>
    </source>
</evidence>
<keyword evidence="5 8" id="KW-0472">Membrane</keyword>
<dbReference type="EnsemblBacteria" id="AAF11543">
    <property type="protein sequence ID" value="AAF11543"/>
    <property type="gene ID" value="DR_1992"/>
</dbReference>
<dbReference type="InterPro" id="IPR035952">
    <property type="entry name" value="Rhomboid-like_sf"/>
</dbReference>
<evidence type="ECO:0000256" key="7">
    <source>
        <dbReference type="SAM" id="MobiDB-lite"/>
    </source>
</evidence>
<dbReference type="PaxDb" id="243230-DR_1992"/>
<dbReference type="GO" id="GO:0005886">
    <property type="term" value="C:plasma membrane"/>
    <property type="evidence" value="ECO:0007669"/>
    <property type="project" value="UniProtKB-SubCell"/>
</dbReference>
<dbReference type="FunFam" id="1.20.1540.10:FF:000029">
    <property type="entry name" value="Rhomboid protease 2"/>
    <property type="match status" value="1"/>
</dbReference>
<keyword evidence="2" id="KW-1003">Cell membrane</keyword>